<dbReference type="EMBL" id="CAACVI010000034">
    <property type="protein sequence ID" value="VEN74698.1"/>
    <property type="molecule type" value="Genomic_DNA"/>
</dbReference>
<dbReference type="AlphaFoldDB" id="A0A484HKE9"/>
<name>A0A484HKE9_9BACT</name>
<proteinExistence type="predicted"/>
<protein>
    <submittedName>
        <fullName evidence="1">Uncharacterized protein</fullName>
    </submittedName>
</protein>
<evidence type="ECO:0000313" key="1">
    <source>
        <dbReference type="EMBL" id="VEN74698.1"/>
    </source>
</evidence>
<accession>A0A484HKE9</accession>
<sequence>MTIDLKQKIMDSIENLVTLEIITAVSHPDAGEKGAADPFDGSRKMTTRIDLLQGDIKTLYDEEFVTGKYQALRAFHTEKEKEGYQIVMQNIAALEKLLKLAMGESED</sequence>
<gene>
    <name evidence="1" type="ORF">EPICR_40285</name>
</gene>
<organism evidence="1">
    <name type="scientific">uncultured Desulfobacteraceae bacterium</name>
    <dbReference type="NCBI Taxonomy" id="218296"/>
    <lineage>
        <taxon>Bacteria</taxon>
        <taxon>Pseudomonadati</taxon>
        <taxon>Thermodesulfobacteriota</taxon>
        <taxon>Desulfobacteria</taxon>
        <taxon>Desulfobacterales</taxon>
        <taxon>Desulfobacteraceae</taxon>
        <taxon>environmental samples</taxon>
    </lineage>
</organism>
<reference evidence="1" key="1">
    <citation type="submission" date="2019-01" db="EMBL/GenBank/DDBJ databases">
        <authorList>
            <consortium name="Genoscope - CEA"/>
            <person name="William W."/>
        </authorList>
    </citation>
    <scope>NUCLEOTIDE SEQUENCE</scope>
    <source>
        <strain evidence="1">CR-1</strain>
    </source>
</reference>